<dbReference type="InterPro" id="IPR015890">
    <property type="entry name" value="Chorismate_C"/>
</dbReference>
<feature type="domain" description="Chorismate-utilising enzyme C-terminal" evidence="4">
    <location>
        <begin position="248"/>
        <end position="499"/>
    </location>
</feature>
<dbReference type="Pfam" id="PF00425">
    <property type="entry name" value="Chorismate_bind"/>
    <property type="match status" value="1"/>
</dbReference>
<dbReference type="SUPFAM" id="SSF52317">
    <property type="entry name" value="Class I glutamine amidotransferase-like"/>
    <property type="match status" value="1"/>
</dbReference>
<dbReference type="PRINTS" id="PR00097">
    <property type="entry name" value="ANTSNTHASEII"/>
</dbReference>
<evidence type="ECO:0000313" key="6">
    <source>
        <dbReference type="EMBL" id="QGQ99047.1"/>
    </source>
</evidence>
<dbReference type="InterPro" id="IPR010112">
    <property type="entry name" value="TrpE-G_bact"/>
</dbReference>
<dbReference type="CDD" id="cd01743">
    <property type="entry name" value="GATase1_Anthranilate_Synthase"/>
    <property type="match status" value="1"/>
</dbReference>
<evidence type="ECO:0000259" key="5">
    <source>
        <dbReference type="Pfam" id="PF04715"/>
    </source>
</evidence>
<feature type="domain" description="Anthranilate synthase component I N-terminal" evidence="5">
    <location>
        <begin position="49"/>
        <end position="204"/>
    </location>
</feature>
<proteinExistence type="predicted"/>
<dbReference type="SUPFAM" id="SSF56322">
    <property type="entry name" value="ADC synthase"/>
    <property type="match status" value="1"/>
</dbReference>
<comment type="pathway">
    <text evidence="2">Amino-acid biosynthesis; L-tryptophan biosynthesis; L-tryptophan from chorismate: step 1/5.</text>
</comment>
<dbReference type="InterPro" id="IPR005801">
    <property type="entry name" value="ADC_synthase"/>
</dbReference>
<dbReference type="RefSeq" id="WP_155704154.1">
    <property type="nucleotide sequence ID" value="NZ_CP034235.1"/>
</dbReference>
<evidence type="ECO:0000259" key="4">
    <source>
        <dbReference type="Pfam" id="PF00425"/>
    </source>
</evidence>
<dbReference type="Gene3D" id="3.60.120.10">
    <property type="entry name" value="Anthranilate synthase"/>
    <property type="match status" value="1"/>
</dbReference>
<dbReference type="Gene3D" id="3.40.50.880">
    <property type="match status" value="1"/>
</dbReference>
<keyword evidence="2" id="KW-0028">Amino-acid biosynthesis</keyword>
<keyword evidence="7" id="KW-1185">Reference proteome</keyword>
<dbReference type="Pfam" id="PF04715">
    <property type="entry name" value="Anth_synt_I_N"/>
    <property type="match status" value="1"/>
</dbReference>
<dbReference type="GO" id="GO:0000162">
    <property type="term" value="P:L-tryptophan biosynthetic process"/>
    <property type="evidence" value="ECO:0007669"/>
    <property type="project" value="UniProtKB-UniRule"/>
</dbReference>
<dbReference type="NCBIfam" id="TIGR01815">
    <property type="entry name" value="TrpE-clade3"/>
    <property type="match status" value="1"/>
</dbReference>
<reference evidence="7" key="1">
    <citation type="submission" date="2018-11" db="EMBL/GenBank/DDBJ databases">
        <title>Complete genome sequence of Paenibacillus sp. ML311-T8.</title>
        <authorList>
            <person name="Nam Y.-D."/>
            <person name="Kang J."/>
            <person name="Chung W.-H."/>
            <person name="Park Y.S."/>
        </authorList>
    </citation>
    <scope>NUCLEOTIDE SEQUENCE [LARGE SCALE GENOMIC DNA]</scope>
    <source>
        <strain evidence="7">ML311-T8</strain>
    </source>
</reference>
<dbReference type="AlphaFoldDB" id="A0A6B8RT25"/>
<dbReference type="PANTHER" id="PTHR11236">
    <property type="entry name" value="AMINOBENZOATE/ANTHRANILATE SYNTHASE"/>
    <property type="match status" value="1"/>
</dbReference>
<dbReference type="EC" id="4.1.3.27" evidence="2"/>
<keyword evidence="2" id="KW-0057">Aromatic amino acid biosynthesis</keyword>
<evidence type="ECO:0000256" key="1">
    <source>
        <dbReference type="ARBA" id="ARBA00022962"/>
    </source>
</evidence>
<evidence type="ECO:0000256" key="2">
    <source>
        <dbReference type="PIRNR" id="PIRNR036934"/>
    </source>
</evidence>
<keyword evidence="1" id="KW-0315">Glutamine amidotransferase</keyword>
<accession>A0A6B8RT25</accession>
<dbReference type="InterPro" id="IPR017926">
    <property type="entry name" value="GATASE"/>
</dbReference>
<evidence type="ECO:0000259" key="3">
    <source>
        <dbReference type="Pfam" id="PF00117"/>
    </source>
</evidence>
<protein>
    <recommendedName>
        <fullName evidence="2">Anthranilate synthase</fullName>
        <ecNumber evidence="2">4.1.3.27</ecNumber>
    </recommendedName>
</protein>
<dbReference type="KEGG" id="ppsc:EHS13_31305"/>
<dbReference type="NCBIfam" id="NF010081">
    <property type="entry name" value="PRK13566.1"/>
    <property type="match status" value="1"/>
</dbReference>
<gene>
    <name evidence="6" type="ORF">EHS13_31305</name>
</gene>
<dbReference type="PANTHER" id="PTHR11236:SF9">
    <property type="entry name" value="ANTHRANILATE SYNTHASE COMPONENT 1"/>
    <property type="match status" value="1"/>
</dbReference>
<keyword evidence="2" id="KW-0822">Tryptophan biosynthesis</keyword>
<dbReference type="PIRSF" id="PIRSF036934">
    <property type="entry name" value="TrpE-G"/>
    <property type="match status" value="1"/>
</dbReference>
<dbReference type="InterPro" id="IPR006221">
    <property type="entry name" value="TrpG/PapA_dom"/>
</dbReference>
<dbReference type="Pfam" id="PF00117">
    <property type="entry name" value="GATase"/>
    <property type="match status" value="1"/>
</dbReference>
<name>A0A6B8RT25_9BACL</name>
<evidence type="ECO:0000313" key="7">
    <source>
        <dbReference type="Proteomes" id="UP000426246"/>
    </source>
</evidence>
<dbReference type="NCBIfam" id="TIGR00566">
    <property type="entry name" value="trpG_papA"/>
    <property type="match status" value="1"/>
</dbReference>
<dbReference type="OrthoDB" id="9803598at2"/>
<dbReference type="GO" id="GO:0004049">
    <property type="term" value="F:anthranilate synthase activity"/>
    <property type="evidence" value="ECO:0007669"/>
    <property type="project" value="UniProtKB-UniRule"/>
</dbReference>
<sequence>MSISSNLLLNPEKKVYLSSGNIEITRYLEPLLVETALNEILEAIDFSKGALFTSKYEYPGRYSRWDIGFINPPIEICSYGHKFTISALNDRGHILLAAIEEKLNSLKELKVSKVDGIIEGEIIAAAVIYEEDRTLQPSIFTLMRAIKELFYSTEDAQLGLYGAFAYDLIFQFEPMELNNARAENRPDLVLYIPDELVIIDHQKSIAYKLSYEFSYGQQTTEALPRTGKPTKRILQSNKDQIKPYKAGKYANLVKEAIKAFKVGDLFEVVPTQTLYESCTEQASEVFAKLMKINPSPYGFIINLGREYLVGSSPEMYVRVEGNRVETCPISGTIKRGASAIEDAEQIRTLLNSPKEEAELTMCTDVDRNDKSRICVPGTVKVIGRRQIELYSHLIHTVDHVEGRLSPQYDALDAFITHMWAVTVTGAPKRAAVRWIEQHEESPRSWYGGAVGYYAFNGNLNTGLTLRTIKIKDGIAEITAGATLLYDSVPEEEEQETLTKAAALVQAIRARADAMRDPAAKSKASNELGLGKSILLVDHEDSFVHTLANYFKQTGAEVRTLRSTAARELLRSDELFDLVVLSPGPGRPEEFNLNETIELCLKREVPVFGVCLGLQGLVEHFGGELGVLEYPQHGKAAIIEVLHASYLWEGMPNHFKVGRYHSLYASKVPDCQTITAVSQEDQVVMAVEHKTLPISAVQFHPESILALGNKAGMSIIENVIKAILGKKNHRIVDNRR</sequence>
<dbReference type="Proteomes" id="UP000426246">
    <property type="component" value="Chromosome"/>
</dbReference>
<feature type="domain" description="Glutamine amidotransferase" evidence="3">
    <location>
        <begin position="534"/>
        <end position="708"/>
    </location>
</feature>
<organism evidence="6 7">
    <name type="scientific">Paenibacillus psychroresistens</name>
    <dbReference type="NCBI Taxonomy" id="1778678"/>
    <lineage>
        <taxon>Bacteria</taxon>
        <taxon>Bacillati</taxon>
        <taxon>Bacillota</taxon>
        <taxon>Bacilli</taxon>
        <taxon>Bacillales</taxon>
        <taxon>Paenibacillaceae</taxon>
        <taxon>Paenibacillus</taxon>
    </lineage>
</organism>
<dbReference type="EMBL" id="CP034235">
    <property type="protein sequence ID" value="QGQ99047.1"/>
    <property type="molecule type" value="Genomic_DNA"/>
</dbReference>
<dbReference type="InterPro" id="IPR019999">
    <property type="entry name" value="Anth_synth_I-like"/>
</dbReference>
<dbReference type="InterPro" id="IPR029062">
    <property type="entry name" value="Class_I_gatase-like"/>
</dbReference>
<keyword evidence="2 6" id="KW-0456">Lyase</keyword>
<comment type="catalytic activity">
    <reaction evidence="2">
        <text>chorismate + L-glutamine = anthranilate + pyruvate + L-glutamate + H(+)</text>
        <dbReference type="Rhea" id="RHEA:21732"/>
        <dbReference type="ChEBI" id="CHEBI:15361"/>
        <dbReference type="ChEBI" id="CHEBI:15378"/>
        <dbReference type="ChEBI" id="CHEBI:16567"/>
        <dbReference type="ChEBI" id="CHEBI:29748"/>
        <dbReference type="ChEBI" id="CHEBI:29985"/>
        <dbReference type="ChEBI" id="CHEBI:58359"/>
        <dbReference type="EC" id="4.1.3.27"/>
    </reaction>
</comment>
<dbReference type="UniPathway" id="UPA00035">
    <property type="reaction ID" value="UER00040"/>
</dbReference>
<dbReference type="PROSITE" id="PS51273">
    <property type="entry name" value="GATASE_TYPE_1"/>
    <property type="match status" value="1"/>
</dbReference>
<dbReference type="PRINTS" id="PR00096">
    <property type="entry name" value="GATASE"/>
</dbReference>
<dbReference type="InterPro" id="IPR006805">
    <property type="entry name" value="Anth_synth_I_N"/>
</dbReference>